<comment type="caution">
    <text evidence="10">The sequence shown here is derived from an EMBL/GenBank/DDBJ whole genome shotgun (WGS) entry which is preliminary data.</text>
</comment>
<dbReference type="AlphaFoldDB" id="A0A2T6ZAC7"/>
<dbReference type="GO" id="GO:0005743">
    <property type="term" value="C:mitochondrial inner membrane"/>
    <property type="evidence" value="ECO:0007669"/>
    <property type="project" value="UniProtKB-SubCell"/>
</dbReference>
<feature type="region of interest" description="Disordered" evidence="9">
    <location>
        <begin position="118"/>
        <end position="143"/>
    </location>
</feature>
<evidence type="ECO:0000313" key="10">
    <source>
        <dbReference type="EMBL" id="PUU72451.1"/>
    </source>
</evidence>
<dbReference type="OrthoDB" id="286811at2759"/>
<keyword evidence="6" id="KW-0249">Electron transport</keyword>
<evidence type="ECO:0000256" key="4">
    <source>
        <dbReference type="ARBA" id="ARBA00022660"/>
    </source>
</evidence>
<comment type="subcellular location">
    <subcellularLocation>
        <location evidence="1">Mitochondrion inner membrane</location>
        <topology evidence="1">Peripheral membrane protein</topology>
        <orientation evidence="1">Matrix side</orientation>
    </subcellularLocation>
</comment>
<keyword evidence="11" id="KW-1185">Reference proteome</keyword>
<evidence type="ECO:0000256" key="5">
    <source>
        <dbReference type="ARBA" id="ARBA00022792"/>
    </source>
</evidence>
<comment type="similarity">
    <text evidence="2">Belongs to the complex I NDUFA5 subunit family.</text>
</comment>
<name>A0A2T6ZAC7_TUBBO</name>
<dbReference type="InterPro" id="IPR006806">
    <property type="entry name" value="NDUFA5"/>
</dbReference>
<dbReference type="EMBL" id="NESQ01000533">
    <property type="protein sequence ID" value="PUU72451.1"/>
    <property type="molecule type" value="Genomic_DNA"/>
</dbReference>
<dbReference type="Proteomes" id="UP000244722">
    <property type="component" value="Unassembled WGS sequence"/>
</dbReference>
<evidence type="ECO:0000313" key="11">
    <source>
        <dbReference type="Proteomes" id="UP000244722"/>
    </source>
</evidence>
<evidence type="ECO:0000256" key="1">
    <source>
        <dbReference type="ARBA" id="ARBA00004443"/>
    </source>
</evidence>
<dbReference type="PANTHER" id="PTHR12653">
    <property type="entry name" value="NADH-UBIQUINONE OXIDOREDUCTASE 13 KD-B SUBUNIT"/>
    <property type="match status" value="1"/>
</dbReference>
<protein>
    <submittedName>
        <fullName evidence="10">ETC complex I subunit conserved region-domain-containing protein</fullName>
    </submittedName>
</protein>
<keyword evidence="4" id="KW-0679">Respiratory chain</keyword>
<evidence type="ECO:0000256" key="6">
    <source>
        <dbReference type="ARBA" id="ARBA00022982"/>
    </source>
</evidence>
<evidence type="ECO:0000256" key="9">
    <source>
        <dbReference type="SAM" id="MobiDB-lite"/>
    </source>
</evidence>
<keyword evidence="7" id="KW-0496">Mitochondrion</keyword>
<evidence type="ECO:0000256" key="2">
    <source>
        <dbReference type="ARBA" id="ARBA00010261"/>
    </source>
</evidence>
<dbReference type="STRING" id="42251.A0A2T6ZAC7"/>
<evidence type="ECO:0000256" key="7">
    <source>
        <dbReference type="ARBA" id="ARBA00023128"/>
    </source>
</evidence>
<keyword evidence="8" id="KW-0472">Membrane</keyword>
<keyword evidence="3" id="KW-0813">Transport</keyword>
<evidence type="ECO:0000256" key="8">
    <source>
        <dbReference type="ARBA" id="ARBA00023136"/>
    </source>
</evidence>
<proteinExistence type="inferred from homology"/>
<dbReference type="GO" id="GO:0022904">
    <property type="term" value="P:respiratory electron transport chain"/>
    <property type="evidence" value="ECO:0007669"/>
    <property type="project" value="InterPro"/>
</dbReference>
<dbReference type="Pfam" id="PF04716">
    <property type="entry name" value="ETC_C1_NDUFA5"/>
    <property type="match status" value="1"/>
</dbReference>
<reference evidence="10 11" key="1">
    <citation type="submission" date="2017-04" db="EMBL/GenBank/DDBJ databases">
        <title>Draft genome sequence of Tuber borchii Vittad., a whitish edible truffle.</title>
        <authorList>
            <consortium name="DOE Joint Genome Institute"/>
            <person name="Murat C."/>
            <person name="Kuo A."/>
            <person name="Barry K.W."/>
            <person name="Clum A."/>
            <person name="Dockter R.B."/>
            <person name="Fauchery L."/>
            <person name="Iotti M."/>
            <person name="Kohler A."/>
            <person name="Labutti K."/>
            <person name="Lindquist E.A."/>
            <person name="Lipzen A."/>
            <person name="Ohm R.A."/>
            <person name="Wang M."/>
            <person name="Grigoriev I.V."/>
            <person name="Zambonelli A."/>
            <person name="Martin F.M."/>
        </authorList>
    </citation>
    <scope>NUCLEOTIDE SEQUENCE [LARGE SCALE GENOMIC DNA]</scope>
    <source>
        <strain evidence="10 11">Tbo3840</strain>
    </source>
</reference>
<evidence type="ECO:0000256" key="3">
    <source>
        <dbReference type="ARBA" id="ARBA00022448"/>
    </source>
</evidence>
<accession>A0A2T6ZAC7</accession>
<dbReference type="PANTHER" id="PTHR12653:SF0">
    <property type="entry name" value="NADH DEHYDROGENASE [UBIQUINONE] 1 ALPHA SUBCOMPLEX SUBUNIT 5"/>
    <property type="match status" value="1"/>
</dbReference>
<organism evidence="10 11">
    <name type="scientific">Tuber borchii</name>
    <name type="common">White truffle</name>
    <dbReference type="NCBI Taxonomy" id="42251"/>
    <lineage>
        <taxon>Eukaryota</taxon>
        <taxon>Fungi</taxon>
        <taxon>Dikarya</taxon>
        <taxon>Ascomycota</taxon>
        <taxon>Pezizomycotina</taxon>
        <taxon>Pezizomycetes</taxon>
        <taxon>Pezizales</taxon>
        <taxon>Tuberaceae</taxon>
        <taxon>Tuber</taxon>
    </lineage>
</organism>
<sequence length="415" mass="46259">MSFEFPNATDPEPIRRSLDASCPSKAAEYLSLTGRDRDDEADTGWDLNSYGELHCERYSVSIAYTVQTGLRTEKQGIARMNEQIISMGAQQLVPLVLVSWATRRKVIFDTFLLYASPRASPTPSKRSKTAPNSSEPPDDGNLSEAETSLITEWFSHIPRKLFPKDPCLSIAQLPSPQLPKMFPSLRLFAQVGTQRLAPFSTTGITGILTHPNPRPALIAVYNHTLSLLSRLPQHSVYRQSTENLTKQRLAIVESVKPEGWTEYQAALKSERETSGIQGARDTEFELKVVGKQFLAMVNAVTTDSPVIQAFLDKEVGRWGLTPPVDTSDAYDHDADVLAEQEGPSSEVPLLPEEPPLYAEQVTELEEKIGAGLIEEVLEQGWNELNLVKEMEKAKVWEPLEVQPEEGQWVGFERTP</sequence>
<feature type="compositionally biased region" description="Polar residues" evidence="9">
    <location>
        <begin position="119"/>
        <end position="135"/>
    </location>
</feature>
<keyword evidence="5" id="KW-0999">Mitochondrion inner membrane</keyword>
<gene>
    <name evidence="10" type="ORF">B9Z19DRAFT_1137571</name>
</gene>